<comment type="subcellular location">
    <subcellularLocation>
        <location evidence="1">Cell membrane</location>
        <topology evidence="1">Multi-pass membrane protein</topology>
    </subcellularLocation>
</comment>
<dbReference type="GO" id="GO:0005886">
    <property type="term" value="C:plasma membrane"/>
    <property type="evidence" value="ECO:0007669"/>
    <property type="project" value="UniProtKB-SubCell"/>
</dbReference>
<keyword evidence="3" id="KW-0997">Cell inner membrane</keyword>
<accession>A0A0R2BJU9</accession>
<evidence type="ECO:0000313" key="10">
    <source>
        <dbReference type="EMBL" id="KRM78052.1"/>
    </source>
</evidence>
<reference evidence="10 11" key="1">
    <citation type="journal article" date="2015" name="Genome Announc.">
        <title>Expanding the biotechnology potential of lactobacilli through comparative genomics of 213 strains and associated genera.</title>
        <authorList>
            <person name="Sun Z."/>
            <person name="Harris H.M."/>
            <person name="McCann A."/>
            <person name="Guo C."/>
            <person name="Argimon S."/>
            <person name="Zhang W."/>
            <person name="Yang X."/>
            <person name="Jeffery I.B."/>
            <person name="Cooney J.C."/>
            <person name="Kagawa T.F."/>
            <person name="Liu W."/>
            <person name="Song Y."/>
            <person name="Salvetti E."/>
            <person name="Wrobel A."/>
            <person name="Rasinkangas P."/>
            <person name="Parkhill J."/>
            <person name="Rea M.C."/>
            <person name="O'Sullivan O."/>
            <person name="Ritari J."/>
            <person name="Douillard F.P."/>
            <person name="Paul Ross R."/>
            <person name="Yang R."/>
            <person name="Briner A.E."/>
            <person name="Felis G.E."/>
            <person name="de Vos W.M."/>
            <person name="Barrangou R."/>
            <person name="Klaenhammer T.R."/>
            <person name="Caufield P.W."/>
            <person name="Cui Y."/>
            <person name="Zhang H."/>
            <person name="O'Toole P.W."/>
        </authorList>
    </citation>
    <scope>NUCLEOTIDE SEQUENCE [LARGE SCALE GENOMIC DNA]</scope>
    <source>
        <strain evidence="10 11">DSM 20515</strain>
    </source>
</reference>
<gene>
    <name evidence="10" type="ORF">FC82_GL000078</name>
</gene>
<dbReference type="Proteomes" id="UP000051845">
    <property type="component" value="Unassembled WGS sequence"/>
</dbReference>
<name>A0A0R2BJU9_SECCO</name>
<keyword evidence="5 8" id="KW-1133">Transmembrane helix</keyword>
<proteinExistence type="inferred from homology"/>
<evidence type="ECO:0000256" key="8">
    <source>
        <dbReference type="SAM" id="Phobius"/>
    </source>
</evidence>
<evidence type="ECO:0000256" key="6">
    <source>
        <dbReference type="ARBA" id="ARBA00023136"/>
    </source>
</evidence>
<dbReference type="EMBL" id="AYYR01000001">
    <property type="protein sequence ID" value="KRM78052.1"/>
    <property type="molecule type" value="Genomic_DNA"/>
</dbReference>
<evidence type="ECO:0000259" key="9">
    <source>
        <dbReference type="Pfam" id="PF12821"/>
    </source>
</evidence>
<evidence type="ECO:0000256" key="3">
    <source>
        <dbReference type="ARBA" id="ARBA00022519"/>
    </source>
</evidence>
<comment type="similarity">
    <text evidence="7">Belongs to the ThrE exporter (TC 2.A.79) family.</text>
</comment>
<dbReference type="InterPro" id="IPR050539">
    <property type="entry name" value="ThrE_Dicarb/AminoAcid_Exp"/>
</dbReference>
<evidence type="ECO:0000256" key="4">
    <source>
        <dbReference type="ARBA" id="ARBA00022692"/>
    </source>
</evidence>
<dbReference type="STRING" id="33960.TY91_12000"/>
<dbReference type="AlphaFoldDB" id="A0A0R2BJU9"/>
<keyword evidence="2" id="KW-1003">Cell membrane</keyword>
<dbReference type="PANTHER" id="PTHR34390">
    <property type="entry name" value="UPF0442 PROTEIN YJJB-RELATED"/>
    <property type="match status" value="1"/>
</dbReference>
<evidence type="ECO:0000313" key="11">
    <source>
        <dbReference type="Proteomes" id="UP000051845"/>
    </source>
</evidence>
<comment type="caution">
    <text evidence="10">The sequence shown here is derived from an EMBL/GenBank/DDBJ whole genome shotgun (WGS) entry which is preliminary data.</text>
</comment>
<keyword evidence="4 8" id="KW-0812">Transmembrane</keyword>
<sequence length="163" mass="17963">MDEMLTLIIDLVLTYISTVAFGIILNIPRRALNTSGWIGLLSFLAYKLYLMAGGGIVGGNFLGALLIGILSMQAARWLKMPVINFNIPSLVPFVPGGQAYQMVKNFALGNSGVALQYLLEVAEIAGAIAFGFLLAELVNRLQARIMVRFSSKWRHERHRNPKL</sequence>
<evidence type="ECO:0000256" key="1">
    <source>
        <dbReference type="ARBA" id="ARBA00004651"/>
    </source>
</evidence>
<evidence type="ECO:0000256" key="7">
    <source>
        <dbReference type="ARBA" id="ARBA00034125"/>
    </source>
</evidence>
<keyword evidence="6 8" id="KW-0472">Membrane</keyword>
<dbReference type="PANTHER" id="PTHR34390:SF1">
    <property type="entry name" value="SUCCINATE TRANSPORTER SUBUNIT YJJB-RELATED"/>
    <property type="match status" value="1"/>
</dbReference>
<evidence type="ECO:0000256" key="5">
    <source>
        <dbReference type="ARBA" id="ARBA00022989"/>
    </source>
</evidence>
<dbReference type="Pfam" id="PF12821">
    <property type="entry name" value="ThrE_2"/>
    <property type="match status" value="1"/>
</dbReference>
<feature type="transmembrane region" description="Helical" evidence="8">
    <location>
        <begin position="115"/>
        <end position="138"/>
    </location>
</feature>
<dbReference type="GO" id="GO:0015744">
    <property type="term" value="P:succinate transport"/>
    <property type="evidence" value="ECO:0007669"/>
    <property type="project" value="TreeGrafter"/>
</dbReference>
<feature type="transmembrane region" description="Helical" evidence="8">
    <location>
        <begin position="48"/>
        <end position="70"/>
    </location>
</feature>
<dbReference type="InterPro" id="IPR024528">
    <property type="entry name" value="ThrE_2"/>
</dbReference>
<dbReference type="PATRIC" id="fig|1423733.4.peg.79"/>
<feature type="domain" description="Threonine/Serine exporter ThrE" evidence="9">
    <location>
        <begin position="11"/>
        <end position="138"/>
    </location>
</feature>
<protein>
    <recommendedName>
        <fullName evidence="9">Threonine/Serine exporter ThrE domain-containing protein</fullName>
    </recommendedName>
</protein>
<evidence type="ECO:0000256" key="2">
    <source>
        <dbReference type="ARBA" id="ARBA00022475"/>
    </source>
</evidence>
<organism evidence="10 11">
    <name type="scientific">Secundilactobacillus collinoides DSM 20515 = JCM 1123</name>
    <dbReference type="NCBI Taxonomy" id="1423733"/>
    <lineage>
        <taxon>Bacteria</taxon>
        <taxon>Bacillati</taxon>
        <taxon>Bacillota</taxon>
        <taxon>Bacilli</taxon>
        <taxon>Lactobacillales</taxon>
        <taxon>Lactobacillaceae</taxon>
        <taxon>Secundilactobacillus</taxon>
    </lineage>
</organism>
<feature type="transmembrane region" description="Helical" evidence="8">
    <location>
        <begin position="7"/>
        <end position="28"/>
    </location>
</feature>